<gene>
    <name evidence="1" type="ORF">FO440_03240</name>
</gene>
<reference evidence="1 2" key="1">
    <citation type="submission" date="2019-07" db="EMBL/GenBank/DDBJ databases">
        <authorList>
            <person name="Huq M.A."/>
        </authorList>
    </citation>
    <scope>NUCLEOTIDE SEQUENCE [LARGE SCALE GENOMIC DNA]</scope>
    <source>
        <strain evidence="1 2">MAH-19</strain>
    </source>
</reference>
<organism evidence="1 2">
    <name type="scientific">Mucilaginibacter corticis</name>
    <dbReference type="NCBI Taxonomy" id="2597670"/>
    <lineage>
        <taxon>Bacteria</taxon>
        <taxon>Pseudomonadati</taxon>
        <taxon>Bacteroidota</taxon>
        <taxon>Sphingobacteriia</taxon>
        <taxon>Sphingobacteriales</taxon>
        <taxon>Sphingobacteriaceae</taxon>
        <taxon>Mucilaginibacter</taxon>
    </lineage>
</organism>
<sequence>MEKEINSNFTRRDIVKGGLTLGAAAMIPSALTKAAMLKPSAKIDNVIGIQVGAISFIDEGVNQVLDNIQAAGPINTLFLATFTYDTGIGGRQIPGYPFPDHGKQEYLDFKGGNFATPHPQFYKNTILKDTKAPDHGDWDMLAAVLPEAKKRGLKTYVFNQDSFTWHKDVPNIAKLQETGIYGQHVESCCDLNPNYINFVSGMTKDICSSYDIDGLMWSSERQGPFNNAIAPFKGERPSARITCFCPYHRKAAKERGIDVDRALEGYHKLVDFTKASTLGQRPVDGYFAQFWRIMTDYPEILAYEKLWTDANHATYRNVYDSAKAVKPNIQAGFHIWHSNSLSPFTKAEMPYERLAYADFIKPVIYNIVGGSRYAGYINSNASTVFGDLSKEEYLKLNNRLMNYEDMDLATLGKEGMPQDYVAKETKRALDSVQGKCKIYAGLDIDIPNAAKNKQTTPEDAYRSTMTALKAGAQGIIFARKYSEMKLPNIAGGAKAVNDFYEGKG</sequence>
<dbReference type="RefSeq" id="WP_144246786.1">
    <property type="nucleotide sequence ID" value="NZ_VLPK01000001.1"/>
</dbReference>
<evidence type="ECO:0000313" key="1">
    <source>
        <dbReference type="EMBL" id="TSJ43221.1"/>
    </source>
</evidence>
<name>A0A556MTF4_9SPHI</name>
<dbReference type="Gene3D" id="3.20.20.80">
    <property type="entry name" value="Glycosidases"/>
    <property type="match status" value="1"/>
</dbReference>
<dbReference type="OrthoDB" id="981224at2"/>
<proteinExistence type="predicted"/>
<comment type="caution">
    <text evidence="1">The sequence shown here is derived from an EMBL/GenBank/DDBJ whole genome shotgun (WGS) entry which is preliminary data.</text>
</comment>
<dbReference type="PROSITE" id="PS51318">
    <property type="entry name" value="TAT"/>
    <property type="match status" value="1"/>
</dbReference>
<evidence type="ECO:0008006" key="3">
    <source>
        <dbReference type="Google" id="ProtNLM"/>
    </source>
</evidence>
<protein>
    <recommendedName>
        <fullName evidence="3">Twin-arginine translocation signal domain-containing protein</fullName>
    </recommendedName>
</protein>
<dbReference type="EMBL" id="VLPK01000001">
    <property type="protein sequence ID" value="TSJ43221.1"/>
    <property type="molecule type" value="Genomic_DNA"/>
</dbReference>
<evidence type="ECO:0000313" key="2">
    <source>
        <dbReference type="Proteomes" id="UP000318733"/>
    </source>
</evidence>
<keyword evidence="2" id="KW-1185">Reference proteome</keyword>
<dbReference type="Proteomes" id="UP000318733">
    <property type="component" value="Unassembled WGS sequence"/>
</dbReference>
<dbReference type="InterPro" id="IPR006311">
    <property type="entry name" value="TAT_signal"/>
</dbReference>
<accession>A0A556MTF4</accession>
<dbReference type="AlphaFoldDB" id="A0A556MTF4"/>